<accession>A0A1H8ZCE1</accession>
<reference evidence="3" key="1">
    <citation type="submission" date="2016-10" db="EMBL/GenBank/DDBJ databases">
        <authorList>
            <person name="Varghese N."/>
            <person name="Submissions S."/>
        </authorList>
    </citation>
    <scope>NUCLEOTIDE SEQUENCE [LARGE SCALE GENOMIC DNA]</scope>
    <source>
        <strain evidence="3">CGMCC 4.6856</strain>
    </source>
</reference>
<name>A0A1H8ZCE1_9ACTN</name>
<dbReference type="PANTHER" id="PTHR10587:SF137">
    <property type="entry name" value="4-DEOXY-4-FORMAMIDO-L-ARABINOSE-PHOSPHOUNDECAPRENOL DEFORMYLASE ARND-RELATED"/>
    <property type="match status" value="1"/>
</dbReference>
<dbReference type="Gene3D" id="3.20.20.370">
    <property type="entry name" value="Glycoside hydrolase/deacetylase"/>
    <property type="match status" value="1"/>
</dbReference>
<dbReference type="Pfam" id="PF01522">
    <property type="entry name" value="Polysacc_deac_1"/>
    <property type="match status" value="1"/>
</dbReference>
<evidence type="ECO:0000313" key="2">
    <source>
        <dbReference type="EMBL" id="SEP61837.1"/>
    </source>
</evidence>
<organism evidence="2 3">
    <name type="scientific">Microlunatus flavus</name>
    <dbReference type="NCBI Taxonomy" id="1036181"/>
    <lineage>
        <taxon>Bacteria</taxon>
        <taxon>Bacillati</taxon>
        <taxon>Actinomycetota</taxon>
        <taxon>Actinomycetes</taxon>
        <taxon>Propionibacteriales</taxon>
        <taxon>Propionibacteriaceae</taxon>
        <taxon>Microlunatus</taxon>
    </lineage>
</organism>
<dbReference type="RefSeq" id="WP_198409868.1">
    <property type="nucleotide sequence ID" value="NZ_FOFA01000001.1"/>
</dbReference>
<dbReference type="PANTHER" id="PTHR10587">
    <property type="entry name" value="GLYCOSYL TRANSFERASE-RELATED"/>
    <property type="match status" value="1"/>
</dbReference>
<dbReference type="GO" id="GO:0016810">
    <property type="term" value="F:hydrolase activity, acting on carbon-nitrogen (but not peptide) bonds"/>
    <property type="evidence" value="ECO:0007669"/>
    <property type="project" value="InterPro"/>
</dbReference>
<dbReference type="InterPro" id="IPR050248">
    <property type="entry name" value="Polysacc_deacetylase_ArnD"/>
</dbReference>
<sequence>MPLRDRVPRGLKDTVRRAAGVVGSVEAVRTQRPELVLTFDDGPDPVGTPAVLEALAAHDATATFFVLLTRVRRHPELLARVRAAGHEVALHGVDHARLTHLPPAEVRARTAAAKAELEALTGEAVRWFRPPYGAQTPATWLAVRRAGMVPVLWGPTTWDWRDVTQEERVAKARQGARAGAVVLAHDAFADESDGAEAPDGPLRAPSVDRGDLVDRVLTAYAAEGLRARSLGDALASGAPVRAARFRR</sequence>
<dbReference type="Proteomes" id="UP000198504">
    <property type="component" value="Unassembled WGS sequence"/>
</dbReference>
<proteinExistence type="predicted"/>
<dbReference type="PROSITE" id="PS51677">
    <property type="entry name" value="NODB"/>
    <property type="match status" value="1"/>
</dbReference>
<dbReference type="InterPro" id="IPR011330">
    <property type="entry name" value="Glyco_hydro/deAcase_b/a-brl"/>
</dbReference>
<dbReference type="EMBL" id="FOFA01000001">
    <property type="protein sequence ID" value="SEP61837.1"/>
    <property type="molecule type" value="Genomic_DNA"/>
</dbReference>
<dbReference type="GO" id="GO:0005975">
    <property type="term" value="P:carbohydrate metabolic process"/>
    <property type="evidence" value="ECO:0007669"/>
    <property type="project" value="InterPro"/>
</dbReference>
<protein>
    <submittedName>
        <fullName evidence="2">Polysaccharide deacetylase</fullName>
    </submittedName>
</protein>
<dbReference type="InterPro" id="IPR002509">
    <property type="entry name" value="NODB_dom"/>
</dbReference>
<feature type="domain" description="NodB homology" evidence="1">
    <location>
        <begin position="33"/>
        <end position="214"/>
    </location>
</feature>
<dbReference type="STRING" id="1036181.SAMN05421756_101180"/>
<evidence type="ECO:0000259" key="1">
    <source>
        <dbReference type="PROSITE" id="PS51677"/>
    </source>
</evidence>
<dbReference type="SUPFAM" id="SSF88713">
    <property type="entry name" value="Glycoside hydrolase/deacetylase"/>
    <property type="match status" value="1"/>
</dbReference>
<evidence type="ECO:0000313" key="3">
    <source>
        <dbReference type="Proteomes" id="UP000198504"/>
    </source>
</evidence>
<keyword evidence="3" id="KW-1185">Reference proteome</keyword>
<dbReference type="AlphaFoldDB" id="A0A1H8ZCE1"/>
<gene>
    <name evidence="2" type="ORF">SAMN05421756_101180</name>
</gene>